<sequence length="124" mass="14273">ITRDPQMPDVTFHADIYPEYLLPDTDFMWWLEITFDHDTLGRITHQVPQQGSYWVHGSGDWTPQWGNLLAGGNVHVYVGAVYYYPDWGYVEDDDDKEGYVIRGTNPTQAQIFSIADSVEERAVC</sequence>
<proteinExistence type="predicted"/>
<reference evidence="1 2" key="1">
    <citation type="submission" date="2018-06" db="EMBL/GenBank/DDBJ databases">
        <title>Extensive metabolic versatility and redundancy in microbially diverse, dynamic hydrothermal sediments.</title>
        <authorList>
            <person name="Dombrowski N."/>
            <person name="Teske A."/>
            <person name="Baker B.J."/>
        </authorList>
    </citation>
    <scope>NUCLEOTIDE SEQUENCE [LARGE SCALE GENOMIC DNA]</scope>
    <source>
        <strain evidence="1">B36_G15</strain>
    </source>
</reference>
<gene>
    <name evidence="1" type="ORF">DRP53_10970</name>
</gene>
<accession>A0A660SBU8</accession>
<feature type="non-terminal residue" evidence="1">
    <location>
        <position position="1"/>
    </location>
</feature>
<evidence type="ECO:0000313" key="2">
    <source>
        <dbReference type="Proteomes" id="UP000268469"/>
    </source>
</evidence>
<evidence type="ECO:0000313" key="1">
    <source>
        <dbReference type="EMBL" id="RKX68315.1"/>
    </source>
</evidence>
<organism evidence="1 2">
    <name type="scientific">candidate division WOR-3 bacterium</name>
    <dbReference type="NCBI Taxonomy" id="2052148"/>
    <lineage>
        <taxon>Bacteria</taxon>
        <taxon>Bacteria division WOR-3</taxon>
    </lineage>
</organism>
<dbReference type="EMBL" id="QNBE01000177">
    <property type="protein sequence ID" value="RKX68315.1"/>
    <property type="molecule type" value="Genomic_DNA"/>
</dbReference>
<protein>
    <submittedName>
        <fullName evidence="1">Uncharacterized protein</fullName>
    </submittedName>
</protein>
<comment type="caution">
    <text evidence="1">The sequence shown here is derived from an EMBL/GenBank/DDBJ whole genome shotgun (WGS) entry which is preliminary data.</text>
</comment>
<dbReference type="AlphaFoldDB" id="A0A660SBU8"/>
<dbReference type="Proteomes" id="UP000268469">
    <property type="component" value="Unassembled WGS sequence"/>
</dbReference>
<name>A0A660SBU8_UNCW3</name>